<protein>
    <submittedName>
        <fullName evidence="1">Uncharacterized protein</fullName>
    </submittedName>
</protein>
<evidence type="ECO:0000313" key="1">
    <source>
        <dbReference type="EMBL" id="GAA4389159.1"/>
    </source>
</evidence>
<dbReference type="EMBL" id="BAABGL010000006">
    <property type="protein sequence ID" value="GAA4389159.1"/>
    <property type="molecule type" value="Genomic_DNA"/>
</dbReference>
<dbReference type="RefSeq" id="WP_295690707.1">
    <property type="nucleotide sequence ID" value="NZ_BAABGL010000006.1"/>
</dbReference>
<organism evidence="1 2">
    <name type="scientific">Brevibacterium pityocampae</name>
    <dbReference type="NCBI Taxonomy" id="506594"/>
    <lineage>
        <taxon>Bacteria</taxon>
        <taxon>Bacillati</taxon>
        <taxon>Actinomycetota</taxon>
        <taxon>Actinomycetes</taxon>
        <taxon>Micrococcales</taxon>
        <taxon>Brevibacteriaceae</taxon>
        <taxon>Brevibacterium</taxon>
    </lineage>
</organism>
<evidence type="ECO:0000313" key="2">
    <source>
        <dbReference type="Proteomes" id="UP001500642"/>
    </source>
</evidence>
<accession>A0ABP8JDM4</accession>
<proteinExistence type="predicted"/>
<gene>
    <name evidence="1" type="ORF">GCM10023167_14650</name>
</gene>
<keyword evidence="2" id="KW-1185">Reference proteome</keyword>
<sequence length="251" mass="26356">MDTALATLLTSLTVDAALAGRLSPDDCAQVLLDAGMPVPLVLEDAVYDSDPPTGLLLLLPALRARGIDRLRLALLHPTFPSAVPRVEKSARRTLARATAVAVTESSGMSDAVLVLDGEANLRVLACARVPYAPLDVRSVPEAARTLRETVMEGLALVEALGDGVPAEMRNLQWRDWQADMSAAAPRAELTGLLARPEQAPLLHAALDIHHAMSPVLAPATVGPAEFGDMLARLHRAAAAVVTAVSRDNGIG</sequence>
<reference evidence="2" key="1">
    <citation type="journal article" date="2019" name="Int. J. Syst. Evol. Microbiol.">
        <title>The Global Catalogue of Microorganisms (GCM) 10K type strain sequencing project: providing services to taxonomists for standard genome sequencing and annotation.</title>
        <authorList>
            <consortium name="The Broad Institute Genomics Platform"/>
            <consortium name="The Broad Institute Genome Sequencing Center for Infectious Disease"/>
            <person name="Wu L."/>
            <person name="Ma J."/>
        </authorList>
    </citation>
    <scope>NUCLEOTIDE SEQUENCE [LARGE SCALE GENOMIC DNA]</scope>
    <source>
        <strain evidence="2">JCM 17808</strain>
    </source>
</reference>
<comment type="caution">
    <text evidence="1">The sequence shown here is derived from an EMBL/GenBank/DDBJ whole genome shotgun (WGS) entry which is preliminary data.</text>
</comment>
<name>A0ABP8JDM4_9MICO</name>
<dbReference type="Proteomes" id="UP001500642">
    <property type="component" value="Unassembled WGS sequence"/>
</dbReference>